<evidence type="ECO:0000313" key="3">
    <source>
        <dbReference type="EMBL" id="KGR83480.1"/>
    </source>
</evidence>
<dbReference type="STRING" id="1220589.CD32_16780"/>
<dbReference type="HAMAP" id="MF_01448">
    <property type="entry name" value="UPF0473"/>
    <property type="match status" value="1"/>
</dbReference>
<dbReference type="OrthoDB" id="2086132at2"/>
<dbReference type="Pfam" id="PF06949">
    <property type="entry name" value="DUF1292"/>
    <property type="match status" value="1"/>
</dbReference>
<dbReference type="AlphaFoldDB" id="A0A0A3IJ23"/>
<dbReference type="InterPro" id="IPR009711">
    <property type="entry name" value="UPF0473"/>
</dbReference>
<comment type="similarity">
    <text evidence="1 2">Belongs to the UPF0473 family.</text>
</comment>
<gene>
    <name evidence="3" type="ORF">CD32_16780</name>
</gene>
<proteinExistence type="inferred from homology"/>
<sequence length="101" mass="11929">MSEQNEERYLTIINDKGEEELCEILDTVYSERFDKNYVLYSLVGSEDENGYVEIHAYAFEPSENGEDGELLPIETDEEWEFIEDFLAQREDELGEEEEDEE</sequence>
<comment type="caution">
    <text evidence="3">The sequence shown here is derived from an EMBL/GenBank/DDBJ whole genome shotgun (WGS) entry which is preliminary data.</text>
</comment>
<dbReference type="Proteomes" id="UP000030437">
    <property type="component" value="Unassembled WGS sequence"/>
</dbReference>
<dbReference type="eggNOG" id="COG3906">
    <property type="taxonomic scope" value="Bacteria"/>
</dbReference>
<keyword evidence="4" id="KW-1185">Reference proteome</keyword>
<evidence type="ECO:0000256" key="2">
    <source>
        <dbReference type="HAMAP-Rule" id="MF_01448"/>
    </source>
</evidence>
<dbReference type="EMBL" id="JPVP01000058">
    <property type="protein sequence ID" value="KGR83480.1"/>
    <property type="molecule type" value="Genomic_DNA"/>
</dbReference>
<protein>
    <recommendedName>
        <fullName evidence="2">UPF0473 protein CD32_16780</fullName>
    </recommendedName>
</protein>
<name>A0A0A3IJ23_9BACI</name>
<accession>A0A0A3IJ23</accession>
<organism evidence="3 4">
    <name type="scientific">Lysinibacillus odysseyi 34hs-1 = NBRC 100172</name>
    <dbReference type="NCBI Taxonomy" id="1220589"/>
    <lineage>
        <taxon>Bacteria</taxon>
        <taxon>Bacillati</taxon>
        <taxon>Bacillota</taxon>
        <taxon>Bacilli</taxon>
        <taxon>Bacillales</taxon>
        <taxon>Bacillaceae</taxon>
        <taxon>Lysinibacillus</taxon>
    </lineage>
</organism>
<evidence type="ECO:0000313" key="4">
    <source>
        <dbReference type="Proteomes" id="UP000030437"/>
    </source>
</evidence>
<dbReference type="RefSeq" id="WP_036156699.1">
    <property type="nucleotide sequence ID" value="NZ_AVCX01000003.1"/>
</dbReference>
<dbReference type="PANTHER" id="PTHR40066:SF1">
    <property type="entry name" value="UPF0473 PROTEIN CBO2561_CLC_2432"/>
    <property type="match status" value="1"/>
</dbReference>
<reference evidence="3 4" key="1">
    <citation type="submission" date="2014-02" db="EMBL/GenBank/DDBJ databases">
        <title>Draft genome sequence of Lysinibacillus odysseyi NBRC 100172.</title>
        <authorList>
            <person name="Zhang F."/>
            <person name="Wang G."/>
            <person name="Zhang L."/>
        </authorList>
    </citation>
    <scope>NUCLEOTIDE SEQUENCE [LARGE SCALE GENOMIC DNA]</scope>
    <source>
        <strain evidence="3 4">NBRC 100172</strain>
    </source>
</reference>
<dbReference type="PANTHER" id="PTHR40066">
    <property type="entry name" value="UPF0473 PROTEIN CBO2561/CLC_2432"/>
    <property type="match status" value="1"/>
</dbReference>
<evidence type="ECO:0000256" key="1">
    <source>
        <dbReference type="ARBA" id="ARBA00008439"/>
    </source>
</evidence>